<organism evidence="2 3">
    <name type="scientific">Ktedonospora formicarum</name>
    <dbReference type="NCBI Taxonomy" id="2778364"/>
    <lineage>
        <taxon>Bacteria</taxon>
        <taxon>Bacillati</taxon>
        <taxon>Chloroflexota</taxon>
        <taxon>Ktedonobacteria</taxon>
        <taxon>Ktedonobacterales</taxon>
        <taxon>Ktedonobacteraceae</taxon>
        <taxon>Ktedonospora</taxon>
    </lineage>
</organism>
<comment type="caution">
    <text evidence="2">The sequence shown here is derived from an EMBL/GenBank/DDBJ whole genome shotgun (WGS) entry which is preliminary data.</text>
</comment>
<feature type="region of interest" description="Disordered" evidence="1">
    <location>
        <begin position="33"/>
        <end position="52"/>
    </location>
</feature>
<evidence type="ECO:0000313" key="3">
    <source>
        <dbReference type="Proteomes" id="UP000612362"/>
    </source>
</evidence>
<dbReference type="RefSeq" id="WP_220200336.1">
    <property type="nucleotide sequence ID" value="NZ_BNJF01000012.1"/>
</dbReference>
<keyword evidence="3" id="KW-1185">Reference proteome</keyword>
<accession>A0A8J3I6U0</accession>
<name>A0A8J3I6U0_9CHLR</name>
<protein>
    <recommendedName>
        <fullName evidence="4">Mannosyl-glycoprotein endo-beta-N-acetylglucosamidase-like domain-containing protein</fullName>
    </recommendedName>
</protein>
<gene>
    <name evidence="2" type="ORF">KSX_95850</name>
</gene>
<evidence type="ECO:0000256" key="1">
    <source>
        <dbReference type="SAM" id="MobiDB-lite"/>
    </source>
</evidence>
<proteinExistence type="predicted"/>
<evidence type="ECO:0000313" key="2">
    <source>
        <dbReference type="EMBL" id="GHO51422.1"/>
    </source>
</evidence>
<dbReference type="AlphaFoldDB" id="A0A8J3I6U0"/>
<sequence>MSNTFRYCLIGILIVVAWLVVASGALTFARPVPTTSAQGSQRHDEPANQSRQHSIVGDPQLTVLQLNAILAAYGSPLAGQGQLVYDLGRKYTISSDYALAIWLHESALGKSPLAQETLNPGNIRCMEGLACDQGFARMGSWAEGMERWYRLIRYGYVEGRVTQGIVGHNCTTIEQIIQVYAPKADSNDPDGYIQIVIRTVETWRSGKVVA</sequence>
<evidence type="ECO:0008006" key="4">
    <source>
        <dbReference type="Google" id="ProtNLM"/>
    </source>
</evidence>
<reference evidence="2" key="1">
    <citation type="submission" date="2020-10" db="EMBL/GenBank/DDBJ databases">
        <title>Taxonomic study of unclassified bacteria belonging to the class Ktedonobacteria.</title>
        <authorList>
            <person name="Yabe S."/>
            <person name="Wang C.M."/>
            <person name="Zheng Y."/>
            <person name="Sakai Y."/>
            <person name="Cavaletti L."/>
            <person name="Monciardini P."/>
            <person name="Donadio S."/>
        </authorList>
    </citation>
    <scope>NUCLEOTIDE SEQUENCE</scope>
    <source>
        <strain evidence="2">SOSP1-1</strain>
    </source>
</reference>
<dbReference type="Proteomes" id="UP000612362">
    <property type="component" value="Unassembled WGS sequence"/>
</dbReference>
<dbReference type="EMBL" id="BNJF01000012">
    <property type="protein sequence ID" value="GHO51422.1"/>
    <property type="molecule type" value="Genomic_DNA"/>
</dbReference>